<comment type="caution">
    <text evidence="1">The sequence shown here is derived from an EMBL/GenBank/DDBJ whole genome shotgun (WGS) entry which is preliminary data.</text>
</comment>
<gene>
    <name evidence="1" type="ORF">LCOR_04739.1</name>
</gene>
<accession>A0A068RT79</accession>
<keyword evidence="2" id="KW-1185">Reference proteome</keyword>
<dbReference type="EMBL" id="CBTN010000017">
    <property type="protein sequence ID" value="CDH53383.1"/>
    <property type="molecule type" value="Genomic_DNA"/>
</dbReference>
<protein>
    <submittedName>
        <fullName evidence="1">Uncharacterized protein</fullName>
    </submittedName>
</protein>
<dbReference type="OrthoDB" id="2263183at2759"/>
<evidence type="ECO:0000313" key="1">
    <source>
        <dbReference type="EMBL" id="CDH53383.1"/>
    </source>
</evidence>
<dbReference type="Proteomes" id="UP000027586">
    <property type="component" value="Unassembled WGS sequence"/>
</dbReference>
<organism evidence="1 2">
    <name type="scientific">Lichtheimia corymbifera JMRC:FSU:9682</name>
    <dbReference type="NCBI Taxonomy" id="1263082"/>
    <lineage>
        <taxon>Eukaryota</taxon>
        <taxon>Fungi</taxon>
        <taxon>Fungi incertae sedis</taxon>
        <taxon>Mucoromycota</taxon>
        <taxon>Mucoromycotina</taxon>
        <taxon>Mucoromycetes</taxon>
        <taxon>Mucorales</taxon>
        <taxon>Lichtheimiaceae</taxon>
        <taxon>Lichtheimia</taxon>
    </lineage>
</organism>
<evidence type="ECO:0000313" key="2">
    <source>
        <dbReference type="Proteomes" id="UP000027586"/>
    </source>
</evidence>
<dbReference type="VEuPathDB" id="FungiDB:LCOR_04739.1"/>
<name>A0A068RT79_9FUNG</name>
<dbReference type="AlphaFoldDB" id="A0A068RT79"/>
<reference evidence="1" key="1">
    <citation type="submission" date="2013-08" db="EMBL/GenBank/DDBJ databases">
        <title>Gene expansion shapes genome architecture in the human pathogen Lichtheimia corymbifera: an evolutionary genomics analysis in the ancient terrestrial Mucorales (Mucoromycotina).</title>
        <authorList>
            <person name="Schwartze V.U."/>
            <person name="Winter S."/>
            <person name="Shelest E."/>
            <person name="Marcet-Houben M."/>
            <person name="Horn F."/>
            <person name="Wehner S."/>
            <person name="Hoffmann K."/>
            <person name="Riege K."/>
            <person name="Sammeth M."/>
            <person name="Nowrousian M."/>
            <person name="Valiante V."/>
            <person name="Linde J."/>
            <person name="Jacobsen I.D."/>
            <person name="Marz M."/>
            <person name="Brakhage A.A."/>
            <person name="Gabaldon T."/>
            <person name="Bocker S."/>
            <person name="Voigt K."/>
        </authorList>
    </citation>
    <scope>NUCLEOTIDE SEQUENCE [LARGE SCALE GENOMIC DNA]</scope>
    <source>
        <strain evidence="1">FSU 9682</strain>
    </source>
</reference>
<sequence length="254" mass="29101">MEPPPLKHYQLARDDRFRPWWVSNRPTVIYDFYTNVANVKEASQILRRQFSGNTSMAIRGLTPGDYNEEEKAWVSLEVAFTPEKSRLLALKRGVRLPADMITAAEQHPVTVVPAIRSNAAGSYMIMRFQGLPVTTSDDDLPMTAAFKIRRSIRTLFRSWKQDQEVGVHPPPLVLDAFPELLGEGEDVYQGSVVVLIEGDYYIPQNDMERGTAYIAAYDTYFPFETLTYQYAAYCRDCRTIDSHTTDNCKFFNPY</sequence>
<proteinExistence type="predicted"/>